<proteinExistence type="inferred from homology"/>
<dbReference type="AlphaFoldDB" id="A0A250IS34"/>
<dbReference type="Pfam" id="PF03372">
    <property type="entry name" value="Exo_endo_phos"/>
    <property type="match status" value="1"/>
</dbReference>
<feature type="binding site" evidence="7">
    <location>
        <position position="52"/>
    </location>
    <ligand>
        <name>Mg(2+)</name>
        <dbReference type="ChEBI" id="CHEBI:18420"/>
        <label>1</label>
    </ligand>
</feature>
<evidence type="ECO:0000256" key="4">
    <source>
        <dbReference type="ARBA" id="ARBA00022801"/>
    </source>
</evidence>
<feature type="binding site" evidence="7">
    <location>
        <position position="172"/>
    </location>
    <ligand>
        <name>Mg(2+)</name>
        <dbReference type="ChEBI" id="CHEBI:18420"/>
        <label>1</label>
    </ligand>
</feature>
<gene>
    <name evidence="10" type="ORF">MEBOL_007561</name>
</gene>
<name>A0A250IS34_9BACT</name>
<dbReference type="GO" id="GO:0003677">
    <property type="term" value="F:DNA binding"/>
    <property type="evidence" value="ECO:0007669"/>
    <property type="project" value="InterPro"/>
</dbReference>
<evidence type="ECO:0000256" key="8">
    <source>
        <dbReference type="PIRSR" id="PIRSR604808-3"/>
    </source>
</evidence>
<dbReference type="KEGG" id="mbd:MEBOL_007561"/>
<organism evidence="10 11">
    <name type="scientific">Melittangium boletus DSM 14713</name>
    <dbReference type="NCBI Taxonomy" id="1294270"/>
    <lineage>
        <taxon>Bacteria</taxon>
        <taxon>Pseudomonadati</taxon>
        <taxon>Myxococcota</taxon>
        <taxon>Myxococcia</taxon>
        <taxon>Myxococcales</taxon>
        <taxon>Cystobacterineae</taxon>
        <taxon>Archangiaceae</taxon>
        <taxon>Melittangium</taxon>
    </lineage>
</organism>
<dbReference type="GO" id="GO:0046872">
    <property type="term" value="F:metal ion binding"/>
    <property type="evidence" value="ECO:0007669"/>
    <property type="project" value="UniProtKB-KW"/>
</dbReference>
<keyword evidence="3 7" id="KW-0479">Metal-binding</keyword>
<feature type="binding site" evidence="7">
    <location>
        <position position="267"/>
    </location>
    <ligand>
        <name>Mg(2+)</name>
        <dbReference type="ChEBI" id="CHEBI:18420"/>
        <label>1</label>
    </ligand>
</feature>
<sequence>MHSEWIRAGRSGKERGTVRIVSWNVNGLRAAHKKGFLDWLAAEKADVVGVQEVRAREEQLPDEVRKPEGWRSAHFVSAHRPGYSGVGLFSRKTTPDDVVSILGVAEMDVEGRLQVARFGKLTVVNCYFPNGNGKERDNSRVPFKLAFYRRLYELLEKGLRDGERLVVMGDFNTAHQEIDLARPRDNRETSGFLLEERQEFCRWLRAGWVDTFRHFEKGAGHYSWWSQRFGVRERNVGWRIDYVLASPGAMPYVKRAAIHPHILGSDHCPVSVDLDPKVRR</sequence>
<dbReference type="Proteomes" id="UP000217289">
    <property type="component" value="Chromosome"/>
</dbReference>
<dbReference type="Gene3D" id="3.60.10.10">
    <property type="entry name" value="Endonuclease/exonuclease/phosphatase"/>
    <property type="match status" value="1"/>
</dbReference>
<dbReference type="EMBL" id="CP022163">
    <property type="protein sequence ID" value="ATB34060.1"/>
    <property type="molecule type" value="Genomic_DNA"/>
</dbReference>
<feature type="site" description="Important for catalytic activity" evidence="8">
    <location>
        <position position="241"/>
    </location>
</feature>
<dbReference type="InterPro" id="IPR036691">
    <property type="entry name" value="Endo/exonu/phosph_ase_sf"/>
</dbReference>
<evidence type="ECO:0000256" key="7">
    <source>
        <dbReference type="PIRSR" id="PIRSR604808-2"/>
    </source>
</evidence>
<dbReference type="PANTHER" id="PTHR22748">
    <property type="entry name" value="AP ENDONUCLEASE"/>
    <property type="match status" value="1"/>
</dbReference>
<evidence type="ECO:0000313" key="11">
    <source>
        <dbReference type="Proteomes" id="UP000217289"/>
    </source>
</evidence>
<dbReference type="NCBIfam" id="TIGR00633">
    <property type="entry name" value="xth"/>
    <property type="match status" value="1"/>
</dbReference>
<comment type="cofactor">
    <cofactor evidence="1">
        <name>Mn(2+)</name>
        <dbReference type="ChEBI" id="CHEBI:29035"/>
    </cofactor>
</comment>
<dbReference type="InterPro" id="IPR005135">
    <property type="entry name" value="Endo/exonuclease/phosphatase"/>
</dbReference>
<feature type="active site" evidence="6">
    <location>
        <position position="127"/>
    </location>
</feature>
<dbReference type="PROSITE" id="PS00728">
    <property type="entry name" value="AP_NUCLEASE_F1_3"/>
    <property type="match status" value="1"/>
</dbReference>
<dbReference type="GO" id="GO:0008081">
    <property type="term" value="F:phosphoric diester hydrolase activity"/>
    <property type="evidence" value="ECO:0007669"/>
    <property type="project" value="TreeGrafter"/>
</dbReference>
<dbReference type="PANTHER" id="PTHR22748:SF6">
    <property type="entry name" value="DNA-(APURINIC OR APYRIMIDINIC SITE) ENDONUCLEASE"/>
    <property type="match status" value="1"/>
</dbReference>
<feature type="site" description="Interaction with DNA substrate" evidence="8">
    <location>
        <position position="267"/>
    </location>
</feature>
<dbReference type="InterPro" id="IPR020848">
    <property type="entry name" value="AP_endonuclease_F1_CS"/>
</dbReference>
<dbReference type="InterPro" id="IPR004808">
    <property type="entry name" value="AP_endonuc_1"/>
</dbReference>
<dbReference type="NCBIfam" id="TIGR00195">
    <property type="entry name" value="exoDNase_III"/>
    <property type="match status" value="1"/>
</dbReference>
<comment type="similarity">
    <text evidence="2">Belongs to the DNA repair enzymes AP/ExoA family.</text>
</comment>
<evidence type="ECO:0000256" key="5">
    <source>
        <dbReference type="ARBA" id="ARBA00022842"/>
    </source>
</evidence>
<feature type="active site" description="Proton acceptor" evidence="6">
    <location>
        <position position="267"/>
    </location>
</feature>
<reference evidence="10 11" key="1">
    <citation type="submission" date="2017-06" db="EMBL/GenBank/DDBJ databases">
        <authorList>
            <person name="Kim H.J."/>
            <person name="Triplett B.A."/>
        </authorList>
    </citation>
    <scope>NUCLEOTIDE SEQUENCE [LARGE SCALE GENOMIC DNA]</scope>
    <source>
        <strain evidence="10 11">DSM 14713</strain>
    </source>
</reference>
<feature type="binding site" evidence="7">
    <location>
        <position position="24"/>
    </location>
    <ligand>
        <name>Mg(2+)</name>
        <dbReference type="ChEBI" id="CHEBI:18420"/>
        <label>1</label>
    </ligand>
</feature>
<feature type="site" description="Transition state stabilizer" evidence="8">
    <location>
        <position position="172"/>
    </location>
</feature>
<dbReference type="SUPFAM" id="SSF56219">
    <property type="entry name" value="DNase I-like"/>
    <property type="match status" value="1"/>
</dbReference>
<feature type="domain" description="Endonuclease/exonuclease/phosphatase" evidence="9">
    <location>
        <begin position="21"/>
        <end position="267"/>
    </location>
</feature>
<keyword evidence="4" id="KW-0378">Hydrolase</keyword>
<keyword evidence="11" id="KW-1185">Reference proteome</keyword>
<evidence type="ECO:0000256" key="3">
    <source>
        <dbReference type="ARBA" id="ARBA00022723"/>
    </source>
</evidence>
<dbReference type="GO" id="GO:0008311">
    <property type="term" value="F:double-stranded DNA 3'-5' DNA exonuclease activity"/>
    <property type="evidence" value="ECO:0007669"/>
    <property type="project" value="TreeGrafter"/>
</dbReference>
<feature type="binding site" evidence="7">
    <location>
        <position position="170"/>
    </location>
    <ligand>
        <name>Mg(2+)</name>
        <dbReference type="ChEBI" id="CHEBI:18420"/>
        <label>1</label>
    </ligand>
</feature>
<protein>
    <submittedName>
        <fullName evidence="10">Exodeoxyribonuclease III</fullName>
    </submittedName>
</protein>
<evidence type="ECO:0000259" key="9">
    <source>
        <dbReference type="Pfam" id="PF03372"/>
    </source>
</evidence>
<dbReference type="GO" id="GO:0003906">
    <property type="term" value="F:DNA-(apurinic or apyrimidinic site) endonuclease activity"/>
    <property type="evidence" value="ECO:0007669"/>
    <property type="project" value="TreeGrafter"/>
</dbReference>
<evidence type="ECO:0000313" key="10">
    <source>
        <dbReference type="EMBL" id="ATB34060.1"/>
    </source>
</evidence>
<accession>A0A250IS34</accession>
<evidence type="ECO:0000256" key="6">
    <source>
        <dbReference type="PIRSR" id="PIRSR604808-1"/>
    </source>
</evidence>
<feature type="active site" description="Proton donor/acceptor" evidence="6">
    <location>
        <position position="170"/>
    </location>
</feature>
<dbReference type="PROSITE" id="PS00727">
    <property type="entry name" value="AP_NUCLEASE_F1_2"/>
    <property type="match status" value="1"/>
</dbReference>
<evidence type="ECO:0000256" key="1">
    <source>
        <dbReference type="ARBA" id="ARBA00001936"/>
    </source>
</evidence>
<keyword evidence="5 7" id="KW-0460">Magnesium</keyword>
<dbReference type="PROSITE" id="PS51435">
    <property type="entry name" value="AP_NUCLEASE_F1_4"/>
    <property type="match status" value="1"/>
</dbReference>
<dbReference type="GO" id="GO:0006284">
    <property type="term" value="P:base-excision repair"/>
    <property type="evidence" value="ECO:0007669"/>
    <property type="project" value="TreeGrafter"/>
</dbReference>
<keyword evidence="7" id="KW-0464">Manganese</keyword>
<feature type="binding site" evidence="7">
    <location>
        <position position="266"/>
    </location>
    <ligand>
        <name>Mg(2+)</name>
        <dbReference type="ChEBI" id="CHEBI:18420"/>
        <label>1</label>
    </ligand>
</feature>
<comment type="cofactor">
    <cofactor evidence="7">
        <name>Mg(2+)</name>
        <dbReference type="ChEBI" id="CHEBI:18420"/>
    </cofactor>
    <cofactor evidence="7">
        <name>Mn(2+)</name>
        <dbReference type="ChEBI" id="CHEBI:29035"/>
    </cofactor>
    <text evidence="7">Probably binds two magnesium or manganese ions per subunit.</text>
</comment>
<evidence type="ECO:0000256" key="2">
    <source>
        <dbReference type="ARBA" id="ARBA00007092"/>
    </source>
</evidence>